<dbReference type="PANTHER" id="PTHR46211">
    <property type="entry name" value="GLYCEROPHOSPHORYL DIESTER PHOSPHODIESTERASE"/>
    <property type="match status" value="1"/>
</dbReference>
<organism evidence="4 5">
    <name type="scientific">Leucobacter allii</name>
    <dbReference type="NCBI Taxonomy" id="2932247"/>
    <lineage>
        <taxon>Bacteria</taxon>
        <taxon>Bacillati</taxon>
        <taxon>Actinomycetota</taxon>
        <taxon>Actinomycetes</taxon>
        <taxon>Micrococcales</taxon>
        <taxon>Microbacteriaceae</taxon>
        <taxon>Leucobacter</taxon>
    </lineage>
</organism>
<dbReference type="Pfam" id="PF10110">
    <property type="entry name" value="GPDPase_memb"/>
    <property type="match status" value="1"/>
</dbReference>
<sequence length="640" mass="67163">MTHGSPAARPSPRRVRSHYGRLLREGWRLVRAGGARLAGLVLLSQLVILLVALPLIGWLFREALRASGMHGLDTGNLRLGGGFPVTLALLVVIVVLAFWLISLQFTALVVLLRWPGLDPRAFLAQLRRVARKLVRPGSASLLVYLFLLLPLTGFGFTSTVTRGIAIPPFISGELAKSPASSIALTLVLIALALLNVRLSLTVPVFVLTDGGRASRSSWRLTRGLGASVPLVLAILTVLAAAGALAGVLFGVAIAPTALADAIAPDAAPIVAAYSLGAVQVAGFLLSGFATAMVAAILIARVREAAELLPAGVTLRETSAAEHPAGERAAGERAAGRTALDRPAGASAAPRRSRRPIAIVALGAVIMAAGFGTAGIGTMQRLSGTPDTLVLAHRGFSDGGVENTIGGLEAAAAAGAELVEMDVMQTQDGGFIAMHDPELSRLAGRQAAVKDLTLAELTAITVRDGAGHEDTIPAFADYVRRAAELEMPLLIEIKLGGADTEDHVARLVAELESLDALETNIYHSLDAASVAELKRLRPDLTVGYTMPFAGGDVPDTAADFIVVEQWTATRAMQDDAWNAGLGFMAWTVNDDAGIREHLRRDTDGIITDHPDLALSTREQIDEESGLADALLDTITRFVTVV</sequence>
<feature type="region of interest" description="Disordered" evidence="1">
    <location>
        <begin position="318"/>
        <end position="348"/>
    </location>
</feature>
<dbReference type="InterPro" id="IPR017946">
    <property type="entry name" value="PLC-like_Pdiesterase_TIM-brl"/>
</dbReference>
<dbReference type="SUPFAM" id="SSF51695">
    <property type="entry name" value="PLC-like phosphodiesterases"/>
    <property type="match status" value="1"/>
</dbReference>
<dbReference type="PANTHER" id="PTHR46211:SF8">
    <property type="entry name" value="PHOSPHODIESTERASE"/>
    <property type="match status" value="1"/>
</dbReference>
<feature type="transmembrane region" description="Helical" evidence="2">
    <location>
        <begin position="133"/>
        <end position="152"/>
    </location>
</feature>
<protein>
    <submittedName>
        <fullName evidence="4">Glycerophosphoryl diester phosphodiesterase membrane domain-containing protein</fullName>
    </submittedName>
</protein>
<feature type="compositionally biased region" description="Low complexity" evidence="1">
    <location>
        <begin position="335"/>
        <end position="348"/>
    </location>
</feature>
<dbReference type="InterPro" id="IPR018476">
    <property type="entry name" value="GlyceroP-diester-Pdiesterase_M"/>
</dbReference>
<feature type="transmembrane region" description="Helical" evidence="2">
    <location>
        <begin position="182"/>
        <end position="207"/>
    </location>
</feature>
<dbReference type="EMBL" id="CP095045">
    <property type="protein sequence ID" value="UOQ56578.1"/>
    <property type="molecule type" value="Genomic_DNA"/>
</dbReference>
<dbReference type="Gene3D" id="3.20.20.190">
    <property type="entry name" value="Phosphatidylinositol (PI) phosphodiesterase"/>
    <property type="match status" value="1"/>
</dbReference>
<evidence type="ECO:0000259" key="3">
    <source>
        <dbReference type="PROSITE" id="PS51704"/>
    </source>
</evidence>
<dbReference type="Pfam" id="PF03009">
    <property type="entry name" value="GDPD"/>
    <property type="match status" value="1"/>
</dbReference>
<keyword evidence="2" id="KW-0812">Transmembrane</keyword>
<feature type="transmembrane region" description="Helical" evidence="2">
    <location>
        <begin position="228"/>
        <end position="253"/>
    </location>
</feature>
<feature type="transmembrane region" description="Helical" evidence="2">
    <location>
        <begin position="37"/>
        <end position="60"/>
    </location>
</feature>
<keyword evidence="5" id="KW-1185">Reference proteome</keyword>
<reference evidence="4 5" key="1">
    <citation type="submission" date="2022-04" db="EMBL/GenBank/DDBJ databases">
        <title>Leucobacter sp. isolated from rhizosphere of garlic.</title>
        <authorList>
            <person name="Won M."/>
            <person name="Lee C.-M."/>
            <person name="Woen H.-Y."/>
            <person name="Kwon S.-W."/>
        </authorList>
    </citation>
    <scope>NUCLEOTIDE SEQUENCE [LARGE SCALE GENOMIC DNA]</scope>
    <source>
        <strain evidence="4 5">H21R-40</strain>
    </source>
</reference>
<feature type="domain" description="GP-PDE" evidence="3">
    <location>
        <begin position="387"/>
        <end position="616"/>
    </location>
</feature>
<dbReference type="Proteomes" id="UP000831786">
    <property type="component" value="Chromosome"/>
</dbReference>
<evidence type="ECO:0000313" key="4">
    <source>
        <dbReference type="EMBL" id="UOQ56578.1"/>
    </source>
</evidence>
<evidence type="ECO:0000256" key="2">
    <source>
        <dbReference type="SAM" id="Phobius"/>
    </source>
</evidence>
<dbReference type="PROSITE" id="PS51704">
    <property type="entry name" value="GP_PDE"/>
    <property type="match status" value="1"/>
</dbReference>
<evidence type="ECO:0000256" key="1">
    <source>
        <dbReference type="SAM" id="MobiDB-lite"/>
    </source>
</evidence>
<feature type="transmembrane region" description="Helical" evidence="2">
    <location>
        <begin position="356"/>
        <end position="378"/>
    </location>
</feature>
<keyword evidence="2" id="KW-1133">Transmembrane helix</keyword>
<accession>A0ABY4FJ81</accession>
<proteinExistence type="predicted"/>
<name>A0ABY4FJ81_9MICO</name>
<dbReference type="InterPro" id="IPR030395">
    <property type="entry name" value="GP_PDE_dom"/>
</dbReference>
<feature type="transmembrane region" description="Helical" evidence="2">
    <location>
        <begin position="87"/>
        <end position="112"/>
    </location>
</feature>
<gene>
    <name evidence="4" type="ORF">MUN78_12970</name>
</gene>
<feature type="transmembrane region" description="Helical" evidence="2">
    <location>
        <begin position="273"/>
        <end position="299"/>
    </location>
</feature>
<dbReference type="RefSeq" id="WP_244726938.1">
    <property type="nucleotide sequence ID" value="NZ_CP095045.1"/>
</dbReference>
<feature type="compositionally biased region" description="Basic and acidic residues" evidence="1">
    <location>
        <begin position="323"/>
        <end position="334"/>
    </location>
</feature>
<evidence type="ECO:0000313" key="5">
    <source>
        <dbReference type="Proteomes" id="UP000831786"/>
    </source>
</evidence>
<keyword evidence="2" id="KW-0472">Membrane</keyword>